<feature type="transmembrane region" description="Helical" evidence="7">
    <location>
        <begin position="16"/>
        <end position="37"/>
    </location>
</feature>
<dbReference type="RefSeq" id="WP_228854729.1">
    <property type="nucleotide sequence ID" value="NZ_AP024086.1"/>
</dbReference>
<dbReference type="Pfam" id="PF04290">
    <property type="entry name" value="DctQ"/>
    <property type="match status" value="1"/>
</dbReference>
<dbReference type="EMBL" id="AP024086">
    <property type="protein sequence ID" value="BCL62364.1"/>
    <property type="molecule type" value="Genomic_DNA"/>
</dbReference>
<evidence type="ECO:0000256" key="7">
    <source>
        <dbReference type="SAM" id="Phobius"/>
    </source>
</evidence>
<comment type="subcellular location">
    <subcellularLocation>
        <location evidence="1">Cell membrane</location>
        <topology evidence="1">Multi-pass membrane protein</topology>
    </subcellularLocation>
</comment>
<dbReference type="InterPro" id="IPR055348">
    <property type="entry name" value="DctQ"/>
</dbReference>
<dbReference type="AlphaFoldDB" id="A0A8D5FVC9"/>
<evidence type="ECO:0000256" key="3">
    <source>
        <dbReference type="ARBA" id="ARBA00022475"/>
    </source>
</evidence>
<reference evidence="9" key="1">
    <citation type="submission" date="2020-09" db="EMBL/GenBank/DDBJ databases">
        <title>Desulfogranum mesoprofundum gen. nov., sp. nov., a novel mesophilic, sulfate-reducing chemolithoautotroph isolated from a deep-sea hydrothermal vent chimney in the Suiyo Seamount.</title>
        <authorList>
            <person name="Hashimoto Y."/>
            <person name="Nakagawa S."/>
        </authorList>
    </citation>
    <scope>NUCLEOTIDE SEQUENCE</scope>
    <source>
        <strain evidence="9">KT2</strain>
    </source>
</reference>
<gene>
    <name evidence="9" type="ORF">DGMP_30570</name>
</gene>
<proteinExistence type="predicted"/>
<evidence type="ECO:0000259" key="8">
    <source>
        <dbReference type="Pfam" id="PF04290"/>
    </source>
</evidence>
<evidence type="ECO:0000256" key="5">
    <source>
        <dbReference type="ARBA" id="ARBA00022989"/>
    </source>
</evidence>
<evidence type="ECO:0000256" key="2">
    <source>
        <dbReference type="ARBA" id="ARBA00022448"/>
    </source>
</evidence>
<name>A0A8D5FVC9_9BACT</name>
<organism evidence="9 10">
    <name type="scientific">Desulfomarina profundi</name>
    <dbReference type="NCBI Taxonomy" id="2772557"/>
    <lineage>
        <taxon>Bacteria</taxon>
        <taxon>Pseudomonadati</taxon>
        <taxon>Thermodesulfobacteriota</taxon>
        <taxon>Desulfobulbia</taxon>
        <taxon>Desulfobulbales</taxon>
        <taxon>Desulfobulbaceae</taxon>
        <taxon>Desulfomarina</taxon>
    </lineage>
</organism>
<dbReference type="Proteomes" id="UP000826725">
    <property type="component" value="Chromosome"/>
</dbReference>
<feature type="transmembrane region" description="Helical" evidence="7">
    <location>
        <begin position="57"/>
        <end position="76"/>
    </location>
</feature>
<keyword evidence="10" id="KW-1185">Reference proteome</keyword>
<dbReference type="KEGG" id="dbk:DGMP_30570"/>
<evidence type="ECO:0000256" key="4">
    <source>
        <dbReference type="ARBA" id="ARBA00022692"/>
    </source>
</evidence>
<evidence type="ECO:0000313" key="10">
    <source>
        <dbReference type="Proteomes" id="UP000826725"/>
    </source>
</evidence>
<keyword evidence="3" id="KW-1003">Cell membrane</keyword>
<evidence type="ECO:0000256" key="1">
    <source>
        <dbReference type="ARBA" id="ARBA00004651"/>
    </source>
</evidence>
<keyword evidence="6 7" id="KW-0472">Membrane</keyword>
<evidence type="ECO:0000256" key="6">
    <source>
        <dbReference type="ARBA" id="ARBA00023136"/>
    </source>
</evidence>
<evidence type="ECO:0000313" key="9">
    <source>
        <dbReference type="EMBL" id="BCL62364.1"/>
    </source>
</evidence>
<keyword evidence="2" id="KW-0813">Transport</keyword>
<sequence length="111" mass="12259">MTLVIGRLPSGIRRAVEFWCVLVAASITVYFSWYTAALAWESYKYHDLSPGMVAVPIWIPQSAMLLGLLVLSLALVEELFSILSGKEPSYAGKGEKLLVDDEQDTVVPVEK</sequence>
<keyword evidence="5 7" id="KW-1133">Transmembrane helix</keyword>
<keyword evidence="4 7" id="KW-0812">Transmembrane</keyword>
<protein>
    <recommendedName>
        <fullName evidence="8">Tripartite ATP-independent periplasmic transporters DctQ component domain-containing protein</fullName>
    </recommendedName>
</protein>
<dbReference type="GO" id="GO:0005886">
    <property type="term" value="C:plasma membrane"/>
    <property type="evidence" value="ECO:0007669"/>
    <property type="project" value="UniProtKB-SubCell"/>
</dbReference>
<feature type="domain" description="Tripartite ATP-independent periplasmic transporters DctQ component" evidence="8">
    <location>
        <begin position="2"/>
        <end position="83"/>
    </location>
</feature>
<accession>A0A8D5FVC9</accession>